<feature type="transmembrane region" description="Helical" evidence="8">
    <location>
        <begin position="178"/>
        <end position="196"/>
    </location>
</feature>
<feature type="compositionally biased region" description="Polar residues" evidence="7">
    <location>
        <begin position="1"/>
        <end position="10"/>
    </location>
</feature>
<proteinExistence type="inferred from homology"/>
<dbReference type="GO" id="GO:0016020">
    <property type="term" value="C:membrane"/>
    <property type="evidence" value="ECO:0007669"/>
    <property type="project" value="UniProtKB-SubCell"/>
</dbReference>
<dbReference type="OrthoDB" id="6730379at2759"/>
<feature type="transmembrane region" description="Helical" evidence="8">
    <location>
        <begin position="146"/>
        <end position="166"/>
    </location>
</feature>
<evidence type="ECO:0000256" key="6">
    <source>
        <dbReference type="ARBA" id="ARBA00037968"/>
    </source>
</evidence>
<evidence type="ECO:0000256" key="5">
    <source>
        <dbReference type="ARBA" id="ARBA00023136"/>
    </source>
</evidence>
<name>A0A8H3W618_9PEZI</name>
<dbReference type="PANTHER" id="PTHR43791:SF103">
    <property type="entry name" value="MAJOR FACILITATOR SUPERFAMILY (MFS) PROFILE DOMAIN-CONTAINING PROTEIN-RELATED"/>
    <property type="match status" value="1"/>
</dbReference>
<dbReference type="EMBL" id="WOWK01000089">
    <property type="protein sequence ID" value="KAF0319932.1"/>
    <property type="molecule type" value="Genomic_DNA"/>
</dbReference>
<gene>
    <name evidence="10" type="ORF">GQ607_012875</name>
</gene>
<evidence type="ECO:0000256" key="1">
    <source>
        <dbReference type="ARBA" id="ARBA00004141"/>
    </source>
</evidence>
<keyword evidence="2" id="KW-0813">Transport</keyword>
<protein>
    <submittedName>
        <fullName evidence="10">Major facilitator superfamily transporter</fullName>
    </submittedName>
</protein>
<keyword evidence="3 8" id="KW-0812">Transmembrane</keyword>
<feature type="domain" description="DUF7025" evidence="9">
    <location>
        <begin position="706"/>
        <end position="800"/>
    </location>
</feature>
<evidence type="ECO:0000256" key="8">
    <source>
        <dbReference type="SAM" id="Phobius"/>
    </source>
</evidence>
<evidence type="ECO:0000313" key="11">
    <source>
        <dbReference type="Proteomes" id="UP000434172"/>
    </source>
</evidence>
<evidence type="ECO:0000259" key="9">
    <source>
        <dbReference type="Pfam" id="PF22942"/>
    </source>
</evidence>
<comment type="subcellular location">
    <subcellularLocation>
        <location evidence="1">Membrane</location>
        <topology evidence="1">Multi-pass membrane protein</topology>
    </subcellularLocation>
</comment>
<accession>A0A8H3W618</accession>
<feature type="transmembrane region" description="Helical" evidence="8">
    <location>
        <begin position="367"/>
        <end position="390"/>
    </location>
</feature>
<comment type="similarity">
    <text evidence="6">Belongs to the major facilitator superfamily. Allantoate permease family.</text>
</comment>
<keyword evidence="11" id="KW-1185">Reference proteome</keyword>
<dbReference type="Proteomes" id="UP000434172">
    <property type="component" value="Unassembled WGS sequence"/>
</dbReference>
<sequence length="836" mass="92703">MSRRSSNVTSEKVGDDLDPGAGEIETRPQIFSIKPDEERKVVRKLDAVIMPLMAVVYFFQYLDKQSINQAAIFGLREDLRLTGEQFSWAVSLFYLGQLCSEYPAAFLLSRLPIALYVGITIVVWGGVNMCLAAVHDFAGLAATRFFLGFTEGTVSPAFIIITSIWYKRNEHPIRVATWVSMDGVSQIVGGQLMYGIGHGNLHLAAWRALFLICGALTSAVGLIFIFMMPRDTTTAWFLSPHEREIATQRLAIDRATRDRAEFNKAQVREALMSPMTWIYCLIALCITLTTPIIKFNATVINGFGYSKFQTMLVGMPAGAVNTTTVWASALIPRWLPGTRVYTGIGLCIVPLLGAILLMTLPAEGAEWGIVVSTWLGGCSSALLSTGASIIASNVKGNTKKSIVLAAFFMSYCVGCIVSPQAWTQDDAPRYRKGCILSIAAMVCLILTFAGYVVIVKAKNQSRDAKADAGQSEYSVDISGNNDQAGVDVDSELTDVQDKGFRVFLANSLPSFGKMDLFATMKTLMLIRKIRPKNERRRSIPDTKATHRYVDPPSDVPQRYPAHTIVKTTKYAEDRHVSTVYSLAGHTPMQMGKRWDQGKFQPAVDVLMVENKDKPAINGKARFTCHKITIQHPALIEILGLILENEGFHLDDNGPIVFLPPFRSLYFCYEEIVGLCESTNDDSLKVYLGNLLTTLDDILGETRKQSHQLKARGLVNFDLAWTYFPNGTMVRSSDCNTKMVFRVVGTSYKKSESGTALVIYGEALRFDGDSFVWMVHEISVQEFSGNTPIRGLECYPTEFHHDPKLCADGCWRGAKKGWASAWNVAHTKASRLLTWTR</sequence>
<feature type="transmembrane region" description="Helical" evidence="8">
    <location>
        <begin position="208"/>
        <end position="228"/>
    </location>
</feature>
<feature type="transmembrane region" description="Helical" evidence="8">
    <location>
        <begin position="340"/>
        <end position="360"/>
    </location>
</feature>
<dbReference type="FunFam" id="1.20.1250.20:FF:000064">
    <property type="entry name" value="MFS allantoate transporter"/>
    <property type="match status" value="1"/>
</dbReference>
<evidence type="ECO:0000256" key="2">
    <source>
        <dbReference type="ARBA" id="ARBA00022448"/>
    </source>
</evidence>
<keyword evidence="5 8" id="KW-0472">Membrane</keyword>
<feature type="transmembrane region" description="Helical" evidence="8">
    <location>
        <begin position="276"/>
        <end position="300"/>
    </location>
</feature>
<feature type="transmembrane region" description="Helical" evidence="8">
    <location>
        <begin position="113"/>
        <end position="134"/>
    </location>
</feature>
<feature type="transmembrane region" description="Helical" evidence="8">
    <location>
        <begin position="434"/>
        <end position="454"/>
    </location>
</feature>
<feature type="transmembrane region" description="Helical" evidence="8">
    <location>
        <begin position="312"/>
        <end position="334"/>
    </location>
</feature>
<organism evidence="10 11">
    <name type="scientific">Colletotrichum asianum</name>
    <dbReference type="NCBI Taxonomy" id="702518"/>
    <lineage>
        <taxon>Eukaryota</taxon>
        <taxon>Fungi</taxon>
        <taxon>Dikarya</taxon>
        <taxon>Ascomycota</taxon>
        <taxon>Pezizomycotina</taxon>
        <taxon>Sordariomycetes</taxon>
        <taxon>Hypocreomycetidae</taxon>
        <taxon>Glomerellales</taxon>
        <taxon>Glomerellaceae</taxon>
        <taxon>Colletotrichum</taxon>
        <taxon>Colletotrichum gloeosporioides species complex</taxon>
    </lineage>
</organism>
<dbReference type="Gene3D" id="1.20.1250.20">
    <property type="entry name" value="MFS general substrate transporter like domains"/>
    <property type="match status" value="1"/>
</dbReference>
<feature type="transmembrane region" description="Helical" evidence="8">
    <location>
        <begin position="402"/>
        <end position="422"/>
    </location>
</feature>
<evidence type="ECO:0000313" key="10">
    <source>
        <dbReference type="EMBL" id="KAF0319932.1"/>
    </source>
</evidence>
<evidence type="ECO:0000256" key="3">
    <source>
        <dbReference type="ARBA" id="ARBA00022692"/>
    </source>
</evidence>
<dbReference type="InterPro" id="IPR011701">
    <property type="entry name" value="MFS"/>
</dbReference>
<evidence type="ECO:0000256" key="7">
    <source>
        <dbReference type="SAM" id="MobiDB-lite"/>
    </source>
</evidence>
<reference evidence="10 11" key="1">
    <citation type="submission" date="2019-12" db="EMBL/GenBank/DDBJ databases">
        <title>A genome sequence resource for the geographically widespread anthracnose pathogen Colletotrichum asianum.</title>
        <authorList>
            <person name="Meng Y."/>
        </authorList>
    </citation>
    <scope>NUCLEOTIDE SEQUENCE [LARGE SCALE GENOMIC DNA]</scope>
    <source>
        <strain evidence="10 11">ICMP 18580</strain>
    </source>
</reference>
<dbReference type="GO" id="GO:0022857">
    <property type="term" value="F:transmembrane transporter activity"/>
    <property type="evidence" value="ECO:0007669"/>
    <property type="project" value="InterPro"/>
</dbReference>
<dbReference type="InterPro" id="IPR036259">
    <property type="entry name" value="MFS_trans_sf"/>
</dbReference>
<feature type="region of interest" description="Disordered" evidence="7">
    <location>
        <begin position="1"/>
        <end position="23"/>
    </location>
</feature>
<dbReference type="AlphaFoldDB" id="A0A8H3W618"/>
<evidence type="ECO:0000256" key="4">
    <source>
        <dbReference type="ARBA" id="ARBA00022989"/>
    </source>
</evidence>
<keyword evidence="4 8" id="KW-1133">Transmembrane helix</keyword>
<dbReference type="PANTHER" id="PTHR43791">
    <property type="entry name" value="PERMEASE-RELATED"/>
    <property type="match status" value="1"/>
</dbReference>
<dbReference type="Pfam" id="PF22942">
    <property type="entry name" value="DUF7025"/>
    <property type="match status" value="1"/>
</dbReference>
<dbReference type="Pfam" id="PF07690">
    <property type="entry name" value="MFS_1"/>
    <property type="match status" value="1"/>
</dbReference>
<dbReference type="SUPFAM" id="SSF103473">
    <property type="entry name" value="MFS general substrate transporter"/>
    <property type="match status" value="1"/>
</dbReference>
<dbReference type="InterPro" id="IPR054289">
    <property type="entry name" value="DUF7025"/>
</dbReference>
<comment type="caution">
    <text evidence="10">The sequence shown here is derived from an EMBL/GenBank/DDBJ whole genome shotgun (WGS) entry which is preliminary data.</text>
</comment>